<dbReference type="GeneID" id="114239264"/>
<dbReference type="RefSeq" id="XP_028025184.1">
    <property type="nucleotide sequence ID" value="XM_028169383.1"/>
</dbReference>
<dbReference type="Proteomes" id="UP000504629">
    <property type="component" value="Unplaced"/>
</dbReference>
<feature type="compositionally biased region" description="Polar residues" evidence="1">
    <location>
        <begin position="73"/>
        <end position="86"/>
    </location>
</feature>
<keyword evidence="2" id="KW-1185">Reference proteome</keyword>
<protein>
    <submittedName>
        <fullName evidence="3">Uncharacterized protein LOC114239264</fullName>
    </submittedName>
</protein>
<sequence>MEFEKNDTELTKKAPNKNLANDDEGRVGEMVTADLDESPTESLGGVAEPAIRNEIIPLANVISKTGSQIETTHANFRNEVKPQSSKQRSRGRFLDFVRHARPSFPRKSKSIAKILLKNLLLAKGFTSKTAVDVKRRVEKKSIQRNPRRSIGNGTKKPCPRCGHSCCFKDSSMR</sequence>
<evidence type="ECO:0000313" key="3">
    <source>
        <dbReference type="RefSeq" id="XP_028025184.1"/>
    </source>
</evidence>
<evidence type="ECO:0000256" key="1">
    <source>
        <dbReference type="SAM" id="MobiDB-lite"/>
    </source>
</evidence>
<gene>
    <name evidence="3" type="primary">LOC114239264</name>
</gene>
<feature type="region of interest" description="Disordered" evidence="1">
    <location>
        <begin position="1"/>
        <end position="46"/>
    </location>
</feature>
<feature type="compositionally biased region" description="Basic and acidic residues" evidence="1">
    <location>
        <begin position="1"/>
        <end position="12"/>
    </location>
</feature>
<evidence type="ECO:0000313" key="2">
    <source>
        <dbReference type="Proteomes" id="UP000504629"/>
    </source>
</evidence>
<proteinExistence type="predicted"/>
<dbReference type="KEGG" id="bman:114239264"/>
<organism evidence="2 3">
    <name type="scientific">Bombyx mandarina</name>
    <name type="common">Wild silk moth</name>
    <name type="synonym">Wild silkworm</name>
    <dbReference type="NCBI Taxonomy" id="7092"/>
    <lineage>
        <taxon>Eukaryota</taxon>
        <taxon>Metazoa</taxon>
        <taxon>Ecdysozoa</taxon>
        <taxon>Arthropoda</taxon>
        <taxon>Hexapoda</taxon>
        <taxon>Insecta</taxon>
        <taxon>Pterygota</taxon>
        <taxon>Neoptera</taxon>
        <taxon>Endopterygota</taxon>
        <taxon>Lepidoptera</taxon>
        <taxon>Glossata</taxon>
        <taxon>Ditrysia</taxon>
        <taxon>Bombycoidea</taxon>
        <taxon>Bombycidae</taxon>
        <taxon>Bombycinae</taxon>
        <taxon>Bombyx</taxon>
    </lineage>
</organism>
<name>A0A6J2J9C0_BOMMA</name>
<accession>A0A6J2J9C0</accession>
<reference evidence="3" key="1">
    <citation type="submission" date="2025-08" db="UniProtKB">
        <authorList>
            <consortium name="RefSeq"/>
        </authorList>
    </citation>
    <scope>IDENTIFICATION</scope>
    <source>
        <tissue evidence="3">Silk gland</tissue>
    </source>
</reference>
<feature type="region of interest" description="Disordered" evidence="1">
    <location>
        <begin position="73"/>
        <end position="92"/>
    </location>
</feature>
<dbReference type="AlphaFoldDB" id="A0A6J2J9C0"/>